<name>A0ABQ6MVZ5_9STRA</name>
<dbReference type="Pfam" id="PF13385">
    <property type="entry name" value="Laminin_G_3"/>
    <property type="match status" value="2"/>
</dbReference>
<dbReference type="Gene3D" id="3.50.4.10">
    <property type="entry name" value="Hepatocyte Growth Factor"/>
    <property type="match status" value="1"/>
</dbReference>
<reference evidence="2 3" key="1">
    <citation type="journal article" date="2023" name="Commun. Biol.">
        <title>Genome analysis of Parmales, the sister group of diatoms, reveals the evolutionary specialization of diatoms from phago-mixotrophs to photoautotrophs.</title>
        <authorList>
            <person name="Ban H."/>
            <person name="Sato S."/>
            <person name="Yoshikawa S."/>
            <person name="Yamada K."/>
            <person name="Nakamura Y."/>
            <person name="Ichinomiya M."/>
            <person name="Sato N."/>
            <person name="Blanc-Mathieu R."/>
            <person name="Endo H."/>
            <person name="Kuwata A."/>
            <person name="Ogata H."/>
        </authorList>
    </citation>
    <scope>NUCLEOTIDE SEQUENCE [LARGE SCALE GENOMIC DNA]</scope>
</reference>
<dbReference type="InterPro" id="IPR003609">
    <property type="entry name" value="Pan_app"/>
</dbReference>
<dbReference type="Gene3D" id="2.60.120.260">
    <property type="entry name" value="Galactose-binding domain-like"/>
    <property type="match status" value="1"/>
</dbReference>
<dbReference type="EMBL" id="BRYB01000597">
    <property type="protein sequence ID" value="GMI33675.1"/>
    <property type="molecule type" value="Genomic_DNA"/>
</dbReference>
<proteinExistence type="predicted"/>
<gene>
    <name evidence="2" type="ORF">TeGR_g2835</name>
</gene>
<dbReference type="Pfam" id="PF14295">
    <property type="entry name" value="PAN_4"/>
    <property type="match status" value="2"/>
</dbReference>
<keyword evidence="3" id="KW-1185">Reference proteome</keyword>
<dbReference type="InterPro" id="IPR013320">
    <property type="entry name" value="ConA-like_dom_sf"/>
</dbReference>
<dbReference type="SUPFAM" id="SSF49899">
    <property type="entry name" value="Concanavalin A-like lectins/glucanases"/>
    <property type="match status" value="3"/>
</dbReference>
<feature type="domain" description="Apple" evidence="1">
    <location>
        <begin position="1636"/>
        <end position="1672"/>
    </location>
</feature>
<organism evidence="2 3">
    <name type="scientific">Tetraparma gracilis</name>
    <dbReference type="NCBI Taxonomy" id="2962635"/>
    <lineage>
        <taxon>Eukaryota</taxon>
        <taxon>Sar</taxon>
        <taxon>Stramenopiles</taxon>
        <taxon>Ochrophyta</taxon>
        <taxon>Bolidophyceae</taxon>
        <taxon>Parmales</taxon>
        <taxon>Triparmaceae</taxon>
        <taxon>Tetraparma</taxon>
    </lineage>
</organism>
<accession>A0ABQ6MVZ5</accession>
<evidence type="ECO:0000313" key="2">
    <source>
        <dbReference type="EMBL" id="GMI33675.1"/>
    </source>
</evidence>
<evidence type="ECO:0000259" key="1">
    <source>
        <dbReference type="Pfam" id="PF14295"/>
    </source>
</evidence>
<feature type="domain" description="Apple" evidence="1">
    <location>
        <begin position="542"/>
        <end position="559"/>
    </location>
</feature>
<evidence type="ECO:0000313" key="3">
    <source>
        <dbReference type="Proteomes" id="UP001165060"/>
    </source>
</evidence>
<protein>
    <recommendedName>
        <fullName evidence="1">Apple domain-containing protein</fullName>
    </recommendedName>
</protein>
<sequence>YYDGNHVLTHTIAIATKEECLQAAVAQFGSTVLDARNYVVGPGNWGHLPNGCSVQTGGDMAAHWNVHAGSGVGDGSSGYTSVVRSGYWALPEDGSTRDSFFIGGGNWGTHENLVGTMRYFKAWEDYSLTEAEVKHLYSERPAMPAVSHEWDFRSTDSCDPEGSPQHKDAIYDYTLIGDDSDPETVDQAWCSRTYTLPGTSVDSMGEDCTHIGTRKDDYNCEAYLDNYKDLRDAFGWNCADAGTRNAAANHFNVYNVHPGKPGGSETRDASGFTCYTFRGCTEDDYQTGWANHAWYPWHKLYEKTEAADDAVAPSGPAVGTYYTKDGWGAMDFTDADGVTETYYLVRRVSGQGRMCHKADDNGLGTDVYGAYDSDPLSTEADFSVGYDQYAVGKADTDVKYILASGNMKNWVHANRQQMVDLEAKNCHNCMHTWLSTSSGVTTSAQYSRHGYFPYDPYIGAIDHLDIAYGAQGAVYCEAGNGGWHAKNWAASYGNRYGEQSGGHNVWVNSVEVEVSFEPVFDTAGISHSWCAGTELPGRGHYSSHQECESKCARDPACNVVEVRQDNAPFGNPDTFAAGAVWCEFNSNDDDCFTGYYWAWNWTPTDRHTAYQKMTHGPRTTYPRESLSAVITDRGHSPHPVNGVVYGDADCVEGKGLVLRANQGGYTSSFAQLDKFTSGGPMTIEFEFKIGQWIAWQRMFSFSTASNPQLEGLNNIDMNQVGNGNCFRQYVTNGEGAGATSPEGASEATGMCMTEGECLQAAQIQFGPAAFGRTYLVKGSWGHVPPGCSFGASAAHWNTNSGSGTKFSPTHWQEVKKAGGVVNLDTWHHAVWTMGHQGRSRLFIDGDLIQELDMKVPPVLTRTRNWIGGSSSENPLKRFDGDIAYMRLYDQVELTTEQAKKLAEVAAGDLPRPHHEFDFRATCADEYADTGTDGAVEITAVVLNPDVEVCDPSTGITLSGAQTSGIELQNLPSGGSHYTYEMSVRFDGPMDGHQRFFDFGDAAHDNNIFLLLHATHGLYFGNDFTAGAGYAITDYRNNKVTETVHHVVVTMGPGGSKVYYDGNLLVPTTASPNAAHGNVGANVGPYFMEEEVRLRNYLGRSNWPNDPGFRGELHYFRSWQGVEYSKNQAQALYNRRETKWANYEPASLEDLMAPEAPSANNVDITGCEGDLYFGGVQEADIHASDTVTGDASSFSGCECRNCEEAAELLDSDAHVANDGNYDTCTMTQVDSKSMSWEVELGNGATVDEIRVVSGGADTSAAFEVRLDGRVVGRTARQFVLSEEDGSNKFDVASYVMDTDDFNVVVDDVAVIPSIWIESTQETGWLEVCEVEVFEQLSYFEAGTPFNPNVALSRAATSSKTVYGIGADAVDGDASTCVKTSEGKFGALRIDLDPGTLPKKVVIHTRASSNIACDDQMSGMDGVTVSIGTPGHSGEQFSDTIHHSCGIAKHTLTSEHDVNELYVVIEAAADVSSPFYVCEITGEAFDVDAFQNTTVIDMSGRHSFQDLGGLGADFLSASAVNDNVKNCTNDGGTVVDLSKGPINVAIDHYDVVQTLQLSTLDNADGHVATARLSNGLELGTFELASNSAQDLTIANGDLAPQEFALAYALETVTGDISSFCGTPGSHFIADKPYLDVMLDSSRCACESACSMSAECTTWTYVASGASPEHRNCYLSADSARVTDPADAIMLVSGGEGVLQGLSEKDGEDDIEQWFQDNNVPSASHSWDLRTCSQKAEVFANDPGEDSTEAFEDNGWSVMRFEGETWYLVRRASNSAWHAATDNLQGTQSYGTINTDADATGVNWGRKYDNLNWDKMLIASGDKIDFTILSRDAVAGLMAPGYNCHNCLTASEGTNHDKPMVRTYFRSAGTTYPEDPWISNGDNADPVEWIYGENGNPHHQKHVSNDGANVWVNSRTAGLKYEDTGSNDVKSALSTVDGGSCVAGEGVKLDGNKAYMEWEPWSFGGVVSIELYAKFDDPLGRSHERLFEWSNGNNNNEIAAYKVALSNSVQSFYTGTSLGRANHGAPNLAKGGQFQHFVFTYSEDAVSIYVDGNLAGTYGGASLDQNQRSDMWFGKSHYTSEPMFKGTLGYFRMWEGSELTAENVKSLYGRRAMEKALSIKGMGNAGVGFEVAEVLVLDNFLPDTLSVMLENHFASQYAYLLGRDDVLAPPLVTINSGFVIESDGLPWAVGPGFDWDQDPAIMGNLDDAKRTEWGLDDMAHTISGYDPLTRREDFMISDYLVGTCVSTPSPTDSVTSWGFDPVSTEAYSAGLKRSKDSYGVEIEKMTLCRRMQSSANALRLLPTSTVCGITSLNSVDNPTCQPTKFIATWTGAGITFKWLPGCRAAEKYQLLREGTDQIGQDFEKQETSATTAVTADTKNKFCTETWIEPMDALMDNDPEILAQTGATKSYCVRSIVPLDDGSIVASDWMCAEVVIGWFTGVSTQVVLARGGNAEEGVLVDGFLCNKDGKSAQAEGCLDKEKLTALEHRIGDSGEILAFSAYSNSLELVKYNADAEEACKYRVGDLVEKDKPDFVTLVDGEEGLAWYSEAPGCFMHVGSYAEGDKGGASFEVLSLGGVQRQDAWLGFSHHFQLMRAPSWHFMAKNCRESCGLTGRTTSVSGDTFSLPFVSDTRSADFCARWKEEGRCPLGLAAISATPAGRGAVIFGSDLDDDEDRMVRCSPYKHQYAYFDVEHEEYKCCEGFVPTAWDSCARHFTKCTDEFPSDGFTQEVPDRMFYAYIENAQTLQTQSIRNEDISWLPFPVGKDVDDTDLPSTVNLVDMQGTLLKEDIKVANAMVGTVENYYTERTDKTGMVTMNMVDIYGGSSSFRTVDFLPFAASEFLVSANLEFDPDVDEVEGHIRTIYHSFGTQGTTFESSPGVVTATLMTGKQEMMAVADHTSVEVAVMVTHPQVGDGLSCGADGHYMCAFSTDGSMTKYDCALTDETGTAFIAVPAGVDVDIRSGCPKEYMDRVDMCKEDPAIKIGRPVEKYEQAVAEANPETMRVSANNIMKGLPQHFVEANDRFVDVRVGAGRILPADIDVSTAARRPTETVSEQLYRLRDSSYFMLSTEMLMNMDFNLTSPERQGCSGLTAMMDVSNVDLWEKADGDEAHENRIYKLPIPRDLDFNVKMQIDEKATLMGPLQESARTYLNSLSRIPLSKDSASPPAQWVLRTVASMEVVVSTDNVELDGCLDANGDKLYGVPQVNPTTDMATQVDIHVVVKEKFKAPDDGSGAVAFNATSLFVPGTVTTEDNLAFSTEAREKKVGRERGGELLPANLEKCESSTGYQECDIASESTFEGTLYQERITQLSQPERYMPHTKVLRYKFEPDVDPVNCPGGAQVEMLATGTGELNVVVEGRVSLTKNQAIKLPEFVPFVILRDPPGDGSFATWEKGTTLEMALDVSIEDENGNYVSHEMHGGVALGYSGSLGAGLGIGAFVVTEQEDDWFELEVEAGEGTSTFKSATKAWGGGKGVAFEAGTSYTTSPDYSGVYADLFVTPTLAIRTITELPIEFQNSGDEDIGGDPAVADAQCKGVAMNEVSTWQLLDGKVDMAGALDLASGNQRSYTPAKAELENYAMQAVADDSWNALTVHTVFDVLHGRIPQLQARCFEEWNDLGCNWFAESNIATATTTTMQILSEKYNVQDWCGVQYPSGWGTQLADEVCGTVTESDEDDHVLAIARLQATLAGIKGWGNAIQLNEELKGNAVAVGGDELIASALFDLPSSFGQNNDETARAFEAMTDEQLNDFADNYWKQVYGKMDEGSGGELVDDLNEVLDSLGDALGIEDPNADQGFIVNSVKDQMKARLNGGHGLTDTNNAVPDDIDVFGLESWDETTKAFKTMLGQKKASASIVAFSGGGTETTYSTHSESSKRLAVMFGTDSGLEQDVGKSFDVSIFGVSFGLSQEEGFFGGNNVPTLQKDAEREEGVSESISFTLVDGDIGDFFDVAVKRDPVYGTPVFETMAGRSMCPHESGTDAREAFNVVFPKELNELDLHGSDVADKARNVVRDHADTANGGTLTDAADAVGTCVSFYVEVVNETPYGDNMEMLMELTPPTDSNMQTGITREGMGYNDITGITMTSGVSFSGVSAMQELPILLDDQRKRYRVDLCPQSGDDRDFITRGARMQAMNDDLVDPRTTTDKDGTDFNNGYVYCNLGIKVWSKCEYEYWASSYVKGKNRADDDHMCADANPLVGAMETSSSCYTPVLDNIFDGVDFGGAQYVYEEPLTQMVHIPCLSFDPDGNGCANNPCEGLALEDE</sequence>
<dbReference type="Proteomes" id="UP001165060">
    <property type="component" value="Unassembled WGS sequence"/>
</dbReference>
<comment type="caution">
    <text evidence="2">The sequence shown here is derived from an EMBL/GenBank/DDBJ whole genome shotgun (WGS) entry which is preliminary data.</text>
</comment>
<feature type="non-terminal residue" evidence="2">
    <location>
        <position position="1"/>
    </location>
</feature>
<dbReference type="Gene3D" id="2.60.120.200">
    <property type="match status" value="3"/>
</dbReference>